<dbReference type="EMBL" id="JBFYGN010000003">
    <property type="protein sequence ID" value="MEX8191850.1"/>
    <property type="molecule type" value="Genomic_DNA"/>
</dbReference>
<accession>A0ABV3ZR42</accession>
<name>A0ABV3ZR42_9BURK</name>
<reference evidence="1 2" key="1">
    <citation type="journal article" date="2013" name="Int. J. Syst. Evol. Microbiol.">
        <title>Comamonas guangdongensis sp. nov., isolated from subterranean forest sediment, and emended description of the genus Comamonas.</title>
        <authorList>
            <person name="Zhang J."/>
            <person name="Wang Y."/>
            <person name="Zhou S."/>
            <person name="Wu C."/>
            <person name="He J."/>
            <person name="Li F."/>
        </authorList>
    </citation>
    <scope>NUCLEOTIDE SEQUENCE [LARGE SCALE GENOMIC DNA]</scope>
    <source>
        <strain evidence="1 2">CCTCC AB2011133</strain>
    </source>
</reference>
<comment type="caution">
    <text evidence="1">The sequence shown here is derived from an EMBL/GenBank/DDBJ whole genome shotgun (WGS) entry which is preliminary data.</text>
</comment>
<evidence type="ECO:0000313" key="1">
    <source>
        <dbReference type="EMBL" id="MEX8191850.1"/>
    </source>
</evidence>
<dbReference type="Pfam" id="PF11142">
    <property type="entry name" value="DUF2917"/>
    <property type="match status" value="1"/>
</dbReference>
<sequence length="91" mass="9458">MPLPAAAPVQMLRIRSGQSLWLQAQSGIVWLTCEGQLADSFLHPGQSLRLTGPATLYLGAQGSQNSQDASLRWRDVASSPAVAAAAASALA</sequence>
<proteinExistence type="predicted"/>
<protein>
    <submittedName>
        <fullName evidence="1">DUF2917 domain-containing protein</fullName>
    </submittedName>
</protein>
<organism evidence="1 2">
    <name type="scientific">Comamonas guangdongensis</name>
    <dbReference type="NCBI Taxonomy" id="510515"/>
    <lineage>
        <taxon>Bacteria</taxon>
        <taxon>Pseudomonadati</taxon>
        <taxon>Pseudomonadota</taxon>
        <taxon>Betaproteobacteria</taxon>
        <taxon>Burkholderiales</taxon>
        <taxon>Comamonadaceae</taxon>
        <taxon>Comamonas</taxon>
    </lineage>
</organism>
<keyword evidence="2" id="KW-1185">Reference proteome</keyword>
<dbReference type="InterPro" id="IPR021317">
    <property type="entry name" value="DUF2917"/>
</dbReference>
<dbReference type="Proteomes" id="UP001561046">
    <property type="component" value="Unassembled WGS sequence"/>
</dbReference>
<gene>
    <name evidence="1" type="ORF">AB6724_03235</name>
</gene>
<dbReference type="RefSeq" id="WP_369337072.1">
    <property type="nucleotide sequence ID" value="NZ_JBFYGN010000003.1"/>
</dbReference>
<evidence type="ECO:0000313" key="2">
    <source>
        <dbReference type="Proteomes" id="UP001561046"/>
    </source>
</evidence>